<name>A0A0S3RT75_PHAAN</name>
<proteinExistence type="predicted"/>
<keyword evidence="2" id="KW-1185">Reference proteome</keyword>
<gene>
    <name evidence="1" type="primary">Vigan.04G099200</name>
    <name evidence="1" type="ORF">VIGAN_04099200</name>
</gene>
<organism evidence="1 2">
    <name type="scientific">Vigna angularis var. angularis</name>
    <dbReference type="NCBI Taxonomy" id="157739"/>
    <lineage>
        <taxon>Eukaryota</taxon>
        <taxon>Viridiplantae</taxon>
        <taxon>Streptophyta</taxon>
        <taxon>Embryophyta</taxon>
        <taxon>Tracheophyta</taxon>
        <taxon>Spermatophyta</taxon>
        <taxon>Magnoliopsida</taxon>
        <taxon>eudicotyledons</taxon>
        <taxon>Gunneridae</taxon>
        <taxon>Pentapetalae</taxon>
        <taxon>rosids</taxon>
        <taxon>fabids</taxon>
        <taxon>Fabales</taxon>
        <taxon>Fabaceae</taxon>
        <taxon>Papilionoideae</taxon>
        <taxon>50 kb inversion clade</taxon>
        <taxon>NPAAA clade</taxon>
        <taxon>indigoferoid/millettioid clade</taxon>
        <taxon>Phaseoleae</taxon>
        <taxon>Vigna</taxon>
    </lineage>
</organism>
<evidence type="ECO:0000313" key="2">
    <source>
        <dbReference type="Proteomes" id="UP000291084"/>
    </source>
</evidence>
<accession>A0A0S3RT75</accession>
<protein>
    <submittedName>
        <fullName evidence="1">Uncharacterized protein</fullName>
    </submittedName>
</protein>
<dbReference type="EMBL" id="AP015037">
    <property type="protein sequence ID" value="BAT83774.1"/>
    <property type="molecule type" value="Genomic_DNA"/>
</dbReference>
<dbReference type="Proteomes" id="UP000291084">
    <property type="component" value="Chromosome 4"/>
</dbReference>
<evidence type="ECO:0000313" key="1">
    <source>
        <dbReference type="EMBL" id="BAT83774.1"/>
    </source>
</evidence>
<reference evidence="1 2" key="1">
    <citation type="journal article" date="2015" name="Sci. Rep.">
        <title>The power of single molecule real-time sequencing technology in the de novo assembly of a eukaryotic genome.</title>
        <authorList>
            <person name="Sakai H."/>
            <person name="Naito K."/>
            <person name="Ogiso-Tanaka E."/>
            <person name="Takahashi Y."/>
            <person name="Iseki K."/>
            <person name="Muto C."/>
            <person name="Satou K."/>
            <person name="Teruya K."/>
            <person name="Shiroma A."/>
            <person name="Shimoji M."/>
            <person name="Hirano T."/>
            <person name="Itoh T."/>
            <person name="Kaga A."/>
            <person name="Tomooka N."/>
        </authorList>
    </citation>
    <scope>NUCLEOTIDE SEQUENCE [LARGE SCALE GENOMIC DNA]</scope>
    <source>
        <strain evidence="2">cv. Shumari</strain>
    </source>
</reference>
<dbReference type="AlphaFoldDB" id="A0A0S3RT75"/>
<sequence>MFTFSRIEFEPQNKFKMCFVAVTGKLWPKLYEIKVSPITTPIDKGTIEELCLPDIHHKELKLNRQYLLSQIKRKTLSCLRTLKLALE</sequence>